<dbReference type="InterPro" id="IPR000182">
    <property type="entry name" value="GNAT_dom"/>
</dbReference>
<dbReference type="InterPro" id="IPR051531">
    <property type="entry name" value="N-acetyltransferase"/>
</dbReference>
<proteinExistence type="predicted"/>
<dbReference type="InterPro" id="IPR016181">
    <property type="entry name" value="Acyl_CoA_acyltransferase"/>
</dbReference>
<name>A0ABP5BD88_9PSEU</name>
<evidence type="ECO:0000313" key="2">
    <source>
        <dbReference type="EMBL" id="GAA1941451.1"/>
    </source>
</evidence>
<dbReference type="Pfam" id="PF13302">
    <property type="entry name" value="Acetyltransf_3"/>
    <property type="match status" value="1"/>
</dbReference>
<comment type="caution">
    <text evidence="2">The sequence shown here is derived from an EMBL/GenBank/DDBJ whole genome shotgun (WGS) entry which is preliminary data.</text>
</comment>
<gene>
    <name evidence="2" type="ORF">GCM10009754_05970</name>
</gene>
<feature type="domain" description="N-acetyltransferase" evidence="1">
    <location>
        <begin position="17"/>
        <end position="179"/>
    </location>
</feature>
<evidence type="ECO:0000313" key="3">
    <source>
        <dbReference type="Proteomes" id="UP001501116"/>
    </source>
</evidence>
<dbReference type="PROSITE" id="PS51186">
    <property type="entry name" value="GNAT"/>
    <property type="match status" value="1"/>
</dbReference>
<protein>
    <submittedName>
        <fullName evidence="2">GNAT family protein</fullName>
    </submittedName>
</protein>
<evidence type="ECO:0000259" key="1">
    <source>
        <dbReference type="PROSITE" id="PS51186"/>
    </source>
</evidence>
<sequence length="179" mass="19621">MVIAVEAAFAASATERLVLRRPRGADVDEVHRIHADPATNRFNPAGPNTDLEQSREQLQAWLDHWTGYGFGYWAVEFHGSVIGFAGLRHAEWRGRAILNLYYRFGPESWGRGLASEAAKHAVAMGVEHFPGVPVVARTKRLNVASQRTAIAAGLARRPDLDGQDDDGTGHAVILASNWD</sequence>
<organism evidence="2 3">
    <name type="scientific">Amycolatopsis minnesotensis</name>
    <dbReference type="NCBI Taxonomy" id="337894"/>
    <lineage>
        <taxon>Bacteria</taxon>
        <taxon>Bacillati</taxon>
        <taxon>Actinomycetota</taxon>
        <taxon>Actinomycetes</taxon>
        <taxon>Pseudonocardiales</taxon>
        <taxon>Pseudonocardiaceae</taxon>
        <taxon>Amycolatopsis</taxon>
    </lineage>
</organism>
<dbReference type="EMBL" id="BAAANN010000002">
    <property type="protein sequence ID" value="GAA1941451.1"/>
    <property type="molecule type" value="Genomic_DNA"/>
</dbReference>
<dbReference type="Proteomes" id="UP001501116">
    <property type="component" value="Unassembled WGS sequence"/>
</dbReference>
<dbReference type="SUPFAM" id="SSF55729">
    <property type="entry name" value="Acyl-CoA N-acyltransferases (Nat)"/>
    <property type="match status" value="1"/>
</dbReference>
<keyword evidence="3" id="KW-1185">Reference proteome</keyword>
<reference evidence="3" key="1">
    <citation type="journal article" date="2019" name="Int. J. Syst. Evol. Microbiol.">
        <title>The Global Catalogue of Microorganisms (GCM) 10K type strain sequencing project: providing services to taxonomists for standard genome sequencing and annotation.</title>
        <authorList>
            <consortium name="The Broad Institute Genomics Platform"/>
            <consortium name="The Broad Institute Genome Sequencing Center for Infectious Disease"/>
            <person name="Wu L."/>
            <person name="Ma J."/>
        </authorList>
    </citation>
    <scope>NUCLEOTIDE SEQUENCE [LARGE SCALE GENOMIC DNA]</scope>
    <source>
        <strain evidence="3">JCM 14545</strain>
    </source>
</reference>
<dbReference type="PANTHER" id="PTHR43792:SF1">
    <property type="entry name" value="N-ACETYLTRANSFERASE DOMAIN-CONTAINING PROTEIN"/>
    <property type="match status" value="1"/>
</dbReference>
<dbReference type="Gene3D" id="3.40.630.30">
    <property type="match status" value="1"/>
</dbReference>
<accession>A0ABP5BD88</accession>
<dbReference type="PANTHER" id="PTHR43792">
    <property type="entry name" value="GNAT FAMILY, PUTATIVE (AFU_ORTHOLOGUE AFUA_3G00765)-RELATED-RELATED"/>
    <property type="match status" value="1"/>
</dbReference>